<protein>
    <submittedName>
        <fullName evidence="2">DUF3794 domain-containing protein</fullName>
    </submittedName>
</protein>
<evidence type="ECO:0000259" key="1">
    <source>
        <dbReference type="Pfam" id="PF25250"/>
    </source>
</evidence>
<sequence>MSEKHHHPKRDCVEVSKSANVGECANTEGETLIVPDDVLRTIRVPVQLAVREVTTNLVADIHFPEPVMEIKDVKKRVEIVQCRLLTPPVGAPAFSDNGTFPLVIKGYVRKNIQYATPIYNKEGNCVASDIKSLTVRVPFECVSNIPLDAPVQLPVANTRSEFDFYREQDLGRGYPEKDQFLSSDISQFHQFSTQYYNQLPFCELLSSTILEWDEATNRHQYNEGPVGEGCFTKIVEKMIVTFTVKVLQNQQMVIETGDDDDA</sequence>
<feature type="domain" description="DUF7852" evidence="1">
    <location>
        <begin position="41"/>
        <end position="135"/>
    </location>
</feature>
<dbReference type="RefSeq" id="WP_148947773.1">
    <property type="nucleotide sequence ID" value="NZ_JBNILU010000004.1"/>
</dbReference>
<dbReference type="EMBL" id="VTEH01000014">
    <property type="protein sequence ID" value="TYR73937.1"/>
    <property type="molecule type" value="Genomic_DNA"/>
</dbReference>
<dbReference type="Pfam" id="PF25250">
    <property type="entry name" value="DUF7852"/>
    <property type="match status" value="1"/>
</dbReference>
<dbReference type="NCBIfam" id="NF045794">
    <property type="entry name" value="CsxC_fam"/>
    <property type="match status" value="1"/>
</dbReference>
<name>A0A5D4K982_9BACI</name>
<accession>A0A5D4K982</accession>
<proteinExistence type="predicted"/>
<reference evidence="2 3" key="1">
    <citation type="submission" date="2019-08" db="EMBL/GenBank/DDBJ databases">
        <title>Bacillus genomes from the desert of Cuatro Cienegas, Coahuila.</title>
        <authorList>
            <person name="Olmedo-Alvarez G."/>
        </authorList>
    </citation>
    <scope>NUCLEOTIDE SEQUENCE [LARGE SCALE GENOMIC DNA]</scope>
    <source>
        <strain evidence="2 3">CH40_1T</strain>
    </source>
</reference>
<dbReference type="InterPro" id="IPR054845">
    <property type="entry name" value="Exosporium_prot_C"/>
</dbReference>
<dbReference type="AlphaFoldDB" id="A0A5D4K982"/>
<gene>
    <name evidence="2" type="ORF">FZC79_15855</name>
</gene>
<organism evidence="2 3">
    <name type="scientific">Rossellomorea vietnamensis</name>
    <dbReference type="NCBI Taxonomy" id="218284"/>
    <lineage>
        <taxon>Bacteria</taxon>
        <taxon>Bacillati</taxon>
        <taxon>Bacillota</taxon>
        <taxon>Bacilli</taxon>
        <taxon>Bacillales</taxon>
        <taxon>Bacillaceae</taxon>
        <taxon>Rossellomorea</taxon>
    </lineage>
</organism>
<dbReference type="InterPro" id="IPR057174">
    <property type="entry name" value="DUF7852"/>
</dbReference>
<comment type="caution">
    <text evidence="2">The sequence shown here is derived from an EMBL/GenBank/DDBJ whole genome shotgun (WGS) entry which is preliminary data.</text>
</comment>
<evidence type="ECO:0000313" key="3">
    <source>
        <dbReference type="Proteomes" id="UP000323317"/>
    </source>
</evidence>
<dbReference type="Proteomes" id="UP000323317">
    <property type="component" value="Unassembled WGS sequence"/>
</dbReference>
<evidence type="ECO:0000313" key="2">
    <source>
        <dbReference type="EMBL" id="TYR73937.1"/>
    </source>
</evidence>